<evidence type="ECO:0000256" key="1">
    <source>
        <dbReference type="ARBA" id="ARBA00022679"/>
    </source>
</evidence>
<dbReference type="Proteomes" id="UP000184520">
    <property type="component" value="Unassembled WGS sequence"/>
</dbReference>
<accession>A0A1M5JWI7</accession>
<evidence type="ECO:0000259" key="3">
    <source>
        <dbReference type="PROSITE" id="PS51186"/>
    </source>
</evidence>
<dbReference type="PROSITE" id="PS51186">
    <property type="entry name" value="GNAT"/>
    <property type="match status" value="1"/>
</dbReference>
<dbReference type="Gene3D" id="3.40.630.30">
    <property type="match status" value="1"/>
</dbReference>
<keyword evidence="2" id="KW-0012">Acyltransferase</keyword>
<dbReference type="PANTHER" id="PTHR43877">
    <property type="entry name" value="AMINOALKYLPHOSPHONATE N-ACETYLTRANSFERASE-RELATED-RELATED"/>
    <property type="match status" value="1"/>
</dbReference>
<feature type="domain" description="N-acetyltransferase" evidence="3">
    <location>
        <begin position="3"/>
        <end position="151"/>
    </location>
</feature>
<keyword evidence="1 4" id="KW-0808">Transferase</keyword>
<dbReference type="STRING" id="634436.SAMN05216361_2282"/>
<dbReference type="InterPro" id="IPR050832">
    <property type="entry name" value="Bact_Acetyltransf"/>
</dbReference>
<dbReference type="InterPro" id="IPR000182">
    <property type="entry name" value="GNAT_dom"/>
</dbReference>
<sequence>MRIIVDDLSHPQVHALLEEHLEDMRATSPPESVHALDLSGLKHPTITFFSAWENDELLGCIAIKQHNKAQGEIKSMRTPRAKRGRGTARLLLLHLMDFAREKGIEALYLETGSMAFFEPARQLYARHGFEFCGPFADYTDDPNSCFMMRLL</sequence>
<dbReference type="GO" id="GO:0016747">
    <property type="term" value="F:acyltransferase activity, transferring groups other than amino-acyl groups"/>
    <property type="evidence" value="ECO:0007669"/>
    <property type="project" value="InterPro"/>
</dbReference>
<dbReference type="RefSeq" id="WP_073322412.1">
    <property type="nucleotide sequence ID" value="NZ_FQWD01000003.1"/>
</dbReference>
<proteinExistence type="predicted"/>
<organism evidence="4 5">
    <name type="scientific">Marisediminitalea aggregata</name>
    <dbReference type="NCBI Taxonomy" id="634436"/>
    <lineage>
        <taxon>Bacteria</taxon>
        <taxon>Pseudomonadati</taxon>
        <taxon>Pseudomonadota</taxon>
        <taxon>Gammaproteobacteria</taxon>
        <taxon>Alteromonadales</taxon>
        <taxon>Alteromonadaceae</taxon>
        <taxon>Marisediminitalea</taxon>
    </lineage>
</organism>
<dbReference type="InterPro" id="IPR016181">
    <property type="entry name" value="Acyl_CoA_acyltransferase"/>
</dbReference>
<dbReference type="Pfam" id="PF00583">
    <property type="entry name" value="Acetyltransf_1"/>
    <property type="match status" value="1"/>
</dbReference>
<reference evidence="5" key="1">
    <citation type="submission" date="2016-11" db="EMBL/GenBank/DDBJ databases">
        <authorList>
            <person name="Varghese N."/>
            <person name="Submissions S."/>
        </authorList>
    </citation>
    <scope>NUCLEOTIDE SEQUENCE [LARGE SCALE GENOMIC DNA]</scope>
    <source>
        <strain evidence="5">CGMCC 1.8995</strain>
    </source>
</reference>
<keyword evidence="5" id="KW-1185">Reference proteome</keyword>
<dbReference type="SUPFAM" id="SSF55729">
    <property type="entry name" value="Acyl-CoA N-acyltransferases (Nat)"/>
    <property type="match status" value="1"/>
</dbReference>
<dbReference type="PANTHER" id="PTHR43877:SF5">
    <property type="entry name" value="BLL8307 PROTEIN"/>
    <property type="match status" value="1"/>
</dbReference>
<evidence type="ECO:0000313" key="4">
    <source>
        <dbReference type="EMBL" id="SHG44906.1"/>
    </source>
</evidence>
<gene>
    <name evidence="4" type="ORF">SAMN05216361_2282</name>
</gene>
<dbReference type="EMBL" id="FQWD01000003">
    <property type="protein sequence ID" value="SHG44906.1"/>
    <property type="molecule type" value="Genomic_DNA"/>
</dbReference>
<name>A0A1M5JWI7_9ALTE</name>
<dbReference type="CDD" id="cd04301">
    <property type="entry name" value="NAT_SF"/>
    <property type="match status" value="1"/>
</dbReference>
<evidence type="ECO:0000256" key="2">
    <source>
        <dbReference type="ARBA" id="ARBA00023315"/>
    </source>
</evidence>
<dbReference type="AlphaFoldDB" id="A0A1M5JWI7"/>
<evidence type="ECO:0000313" key="5">
    <source>
        <dbReference type="Proteomes" id="UP000184520"/>
    </source>
</evidence>
<protein>
    <submittedName>
        <fullName evidence="4">Putative acetyltransferase</fullName>
    </submittedName>
</protein>